<accession>A0A382EJE8</accession>
<dbReference type="Gene3D" id="1.20.1250.20">
    <property type="entry name" value="MFS general substrate transporter like domains"/>
    <property type="match status" value="2"/>
</dbReference>
<name>A0A382EJE8_9ZZZZ</name>
<proteinExistence type="predicted"/>
<feature type="transmembrane region" description="Helical" evidence="1">
    <location>
        <begin position="38"/>
        <end position="57"/>
    </location>
</feature>
<dbReference type="GO" id="GO:0022857">
    <property type="term" value="F:transmembrane transporter activity"/>
    <property type="evidence" value="ECO:0007669"/>
    <property type="project" value="InterPro"/>
</dbReference>
<dbReference type="CDD" id="cd17477">
    <property type="entry name" value="MFS_YcaD_like"/>
    <property type="match status" value="1"/>
</dbReference>
<feature type="transmembrane region" description="Helical" evidence="1">
    <location>
        <begin position="158"/>
        <end position="178"/>
    </location>
</feature>
<dbReference type="AlphaFoldDB" id="A0A382EJE8"/>
<dbReference type="PROSITE" id="PS50850">
    <property type="entry name" value="MFS"/>
    <property type="match status" value="1"/>
</dbReference>
<sequence length="411" mass="45102">MQKEVIRSWPLFIGIGTMMIAHGLQMQLMGIRSVVEDFSVITTGIFMAGFYIGYFSGSQTTPKLVQKVGHIRVFAAFASLASLSALLAAVYVNPVMWTLSRIVTGISLVSCYIVAESWLNDRATNKNRGQLLSAYMIILYIGLGIGMLLLNVSNPKNYEPFILVSVLLSLALVPILLTKRSTPKFKKIGTISVKELYKISPFGTVSSFCTGIIHAAFFSLMAVYATKSNFTLFETSILLFIATISGVIFQGPIGYFSDKFDRRKIIVIVTFLCAFFSFLAMIFAGSSLVNMYLSIELPVNKILFFLTVGLYAGLCLPLFSLNLAHTNDFVPKEKFVAAGGGLQLIFGIGAISGPIICSLFMNWFDINGFFVFLIIVHIAIGIFGIYRMNVRKVADNPDSTFTPVPATITPA</sequence>
<reference evidence="3" key="1">
    <citation type="submission" date="2018-05" db="EMBL/GenBank/DDBJ databases">
        <authorList>
            <person name="Lanie J.A."/>
            <person name="Ng W.-L."/>
            <person name="Kazmierczak K.M."/>
            <person name="Andrzejewski T.M."/>
            <person name="Davidsen T.M."/>
            <person name="Wayne K.J."/>
            <person name="Tettelin H."/>
            <person name="Glass J.I."/>
            <person name="Rusch D."/>
            <person name="Podicherti R."/>
            <person name="Tsui H.-C.T."/>
            <person name="Winkler M.E."/>
        </authorList>
    </citation>
    <scope>NUCLEOTIDE SEQUENCE</scope>
</reference>
<evidence type="ECO:0000259" key="2">
    <source>
        <dbReference type="PROSITE" id="PS50850"/>
    </source>
</evidence>
<feature type="transmembrane region" description="Helical" evidence="1">
    <location>
        <begin position="237"/>
        <end position="256"/>
    </location>
</feature>
<feature type="domain" description="Major facilitator superfamily (MFS) profile" evidence="2">
    <location>
        <begin position="195"/>
        <end position="411"/>
    </location>
</feature>
<organism evidence="3">
    <name type="scientific">marine metagenome</name>
    <dbReference type="NCBI Taxonomy" id="408172"/>
    <lineage>
        <taxon>unclassified sequences</taxon>
        <taxon>metagenomes</taxon>
        <taxon>ecological metagenomes</taxon>
    </lineage>
</organism>
<dbReference type="Pfam" id="PF07690">
    <property type="entry name" value="MFS_1"/>
    <property type="match status" value="1"/>
</dbReference>
<dbReference type="InterPro" id="IPR036259">
    <property type="entry name" value="MFS_trans_sf"/>
</dbReference>
<feature type="transmembrane region" description="Helical" evidence="1">
    <location>
        <begin position="367"/>
        <end position="386"/>
    </location>
</feature>
<feature type="transmembrane region" description="Helical" evidence="1">
    <location>
        <begin position="69"/>
        <end position="92"/>
    </location>
</feature>
<dbReference type="InterPro" id="IPR011701">
    <property type="entry name" value="MFS"/>
</dbReference>
<keyword evidence="1" id="KW-0472">Membrane</keyword>
<dbReference type="PANTHER" id="PTHR23521">
    <property type="entry name" value="TRANSPORTER MFS SUPERFAMILY"/>
    <property type="match status" value="1"/>
</dbReference>
<evidence type="ECO:0000313" key="3">
    <source>
        <dbReference type="EMBL" id="SVB50091.1"/>
    </source>
</evidence>
<feature type="transmembrane region" description="Helical" evidence="1">
    <location>
        <begin position="335"/>
        <end position="361"/>
    </location>
</feature>
<feature type="transmembrane region" description="Helical" evidence="1">
    <location>
        <begin position="199"/>
        <end position="225"/>
    </location>
</feature>
<dbReference type="GO" id="GO:0005886">
    <property type="term" value="C:plasma membrane"/>
    <property type="evidence" value="ECO:0007669"/>
    <property type="project" value="TreeGrafter"/>
</dbReference>
<feature type="transmembrane region" description="Helical" evidence="1">
    <location>
        <begin position="265"/>
        <end position="290"/>
    </location>
</feature>
<dbReference type="EMBL" id="UINC01044519">
    <property type="protein sequence ID" value="SVB50091.1"/>
    <property type="molecule type" value="Genomic_DNA"/>
</dbReference>
<feature type="transmembrane region" description="Helical" evidence="1">
    <location>
        <begin position="302"/>
        <end position="323"/>
    </location>
</feature>
<keyword evidence="1" id="KW-1133">Transmembrane helix</keyword>
<keyword evidence="1" id="KW-0812">Transmembrane</keyword>
<dbReference type="InterPro" id="IPR047200">
    <property type="entry name" value="MFS_YcaD-like"/>
</dbReference>
<feature type="transmembrane region" description="Helical" evidence="1">
    <location>
        <begin position="131"/>
        <end position="152"/>
    </location>
</feature>
<dbReference type="InterPro" id="IPR020846">
    <property type="entry name" value="MFS_dom"/>
</dbReference>
<feature type="transmembrane region" description="Helical" evidence="1">
    <location>
        <begin position="9"/>
        <end position="26"/>
    </location>
</feature>
<dbReference type="SUPFAM" id="SSF103473">
    <property type="entry name" value="MFS general substrate transporter"/>
    <property type="match status" value="1"/>
</dbReference>
<evidence type="ECO:0000256" key="1">
    <source>
        <dbReference type="SAM" id="Phobius"/>
    </source>
</evidence>
<gene>
    <name evidence="3" type="ORF">METZ01_LOCUS202945</name>
</gene>
<feature type="non-terminal residue" evidence="3">
    <location>
        <position position="411"/>
    </location>
</feature>
<dbReference type="PANTHER" id="PTHR23521:SF3">
    <property type="entry name" value="MFS TRANSPORTER"/>
    <property type="match status" value="1"/>
</dbReference>
<feature type="transmembrane region" description="Helical" evidence="1">
    <location>
        <begin position="98"/>
        <end position="119"/>
    </location>
</feature>
<protein>
    <recommendedName>
        <fullName evidence="2">Major facilitator superfamily (MFS) profile domain-containing protein</fullName>
    </recommendedName>
</protein>